<dbReference type="InterPro" id="IPR000014">
    <property type="entry name" value="PAS"/>
</dbReference>
<evidence type="ECO:0000256" key="1">
    <source>
        <dbReference type="SAM" id="Phobius"/>
    </source>
</evidence>
<dbReference type="PANTHER" id="PTHR44757:SF2">
    <property type="entry name" value="BIOFILM ARCHITECTURE MAINTENANCE PROTEIN MBAA"/>
    <property type="match status" value="1"/>
</dbReference>
<dbReference type="Proteomes" id="UP001501444">
    <property type="component" value="Unassembled WGS sequence"/>
</dbReference>
<dbReference type="Pfam" id="PF00990">
    <property type="entry name" value="GGDEF"/>
    <property type="match status" value="1"/>
</dbReference>
<evidence type="ECO:0000259" key="2">
    <source>
        <dbReference type="PROSITE" id="PS50112"/>
    </source>
</evidence>
<feature type="transmembrane region" description="Helical" evidence="1">
    <location>
        <begin position="174"/>
        <end position="196"/>
    </location>
</feature>
<dbReference type="InterPro" id="IPR000160">
    <property type="entry name" value="GGDEF_dom"/>
</dbReference>
<protein>
    <recommendedName>
        <fullName evidence="7">PAS domain S-box-containing protein/diguanylate cyclase (GGDEF)-like protein</fullName>
    </recommendedName>
</protein>
<evidence type="ECO:0000313" key="6">
    <source>
        <dbReference type="Proteomes" id="UP001501444"/>
    </source>
</evidence>
<dbReference type="SMART" id="SM00267">
    <property type="entry name" value="GGDEF"/>
    <property type="match status" value="1"/>
</dbReference>
<feature type="transmembrane region" description="Helical" evidence="1">
    <location>
        <begin position="16"/>
        <end position="33"/>
    </location>
</feature>
<keyword evidence="1" id="KW-0472">Membrane</keyword>
<reference evidence="6" key="1">
    <citation type="journal article" date="2019" name="Int. J. Syst. Evol. Microbiol.">
        <title>The Global Catalogue of Microorganisms (GCM) 10K type strain sequencing project: providing services to taxonomists for standard genome sequencing and annotation.</title>
        <authorList>
            <consortium name="The Broad Institute Genomics Platform"/>
            <consortium name="The Broad Institute Genome Sequencing Center for Infectious Disease"/>
            <person name="Wu L."/>
            <person name="Ma J."/>
        </authorList>
    </citation>
    <scope>NUCLEOTIDE SEQUENCE [LARGE SCALE GENOMIC DNA]</scope>
    <source>
        <strain evidence="6">JCM 3272</strain>
    </source>
</reference>
<dbReference type="PROSITE" id="PS50113">
    <property type="entry name" value="PAC"/>
    <property type="match status" value="1"/>
</dbReference>
<dbReference type="Gene3D" id="3.30.450.20">
    <property type="entry name" value="PAS domain"/>
    <property type="match status" value="1"/>
</dbReference>
<feature type="domain" description="GGDEF" evidence="4">
    <location>
        <begin position="493"/>
        <end position="613"/>
    </location>
</feature>
<dbReference type="NCBIfam" id="TIGR00254">
    <property type="entry name" value="GGDEF"/>
    <property type="match status" value="1"/>
</dbReference>
<dbReference type="NCBIfam" id="TIGR00229">
    <property type="entry name" value="sensory_box"/>
    <property type="match status" value="1"/>
</dbReference>
<feature type="domain" description="PAC" evidence="3">
    <location>
        <begin position="417"/>
        <end position="468"/>
    </location>
</feature>
<feature type="transmembrane region" description="Helical" evidence="1">
    <location>
        <begin position="205"/>
        <end position="223"/>
    </location>
</feature>
<dbReference type="InterPro" id="IPR043128">
    <property type="entry name" value="Rev_trsase/Diguanyl_cyclase"/>
</dbReference>
<dbReference type="InterPro" id="IPR029787">
    <property type="entry name" value="Nucleotide_cyclase"/>
</dbReference>
<dbReference type="CDD" id="cd00130">
    <property type="entry name" value="PAS"/>
    <property type="match status" value="1"/>
</dbReference>
<feature type="transmembrane region" description="Helical" evidence="1">
    <location>
        <begin position="143"/>
        <end position="162"/>
    </location>
</feature>
<evidence type="ECO:0000259" key="3">
    <source>
        <dbReference type="PROSITE" id="PS50113"/>
    </source>
</evidence>
<sequence length="613" mass="64001">MSTAPAATGVLLRDPVLRALLVLAAACAVWYLMPGDGGAAKLALFWPIQVLLDVVFAVMSARMSALPGVSGSTRRFWRLIASGAVLFTVADAVQGAQTFATPVAGMVQGSALQSALVTLGSLVCLLAMVLHPTRTAGRERLRFVLDAGAVLVATSVFVWYLSPAVDPHQSPATLLLPLASAGASLAGAFGLVKLILGRNMPFTPIAGWSAGVAGVLVGLSTGLTPELVQVARPEVAMLSRLVPCVLLAAVPRINEVGLRADPDILVRRRARPFSLIPYAGVAAAVALLVVALAEVRLGAREWGVVAGVVLATAIVLSRQLIAFTDNARLLGAVDRSLRALAEQEERFRALVQHSSDVTVIAGPDHVVAYASPAVERALGVPVAAVVGRPVEELAVPEERDGLRARMAGVLEQPGTSTTLRLRVRHADGTVRWLSAVATNLAHVPGIRGVVYNAHDITEVVAFQERLRHEATHDALTGLANRALFAERLAAAGATAAILIIDLDGFKAVNDTHGHHAGDALLRAVADRLRDCLRPVDTAARLGGDEFAVLLPGAGAAEAADAVRSVQAAFAEPVRIEATIVSIRASIGVAHGSPDRADELLREADTAMYAVKHG</sequence>
<evidence type="ECO:0000313" key="5">
    <source>
        <dbReference type="EMBL" id="GAA2369250.1"/>
    </source>
</evidence>
<dbReference type="InterPro" id="IPR013656">
    <property type="entry name" value="PAS_4"/>
</dbReference>
<comment type="caution">
    <text evidence="5">The sequence shown here is derived from an EMBL/GenBank/DDBJ whole genome shotgun (WGS) entry which is preliminary data.</text>
</comment>
<evidence type="ECO:0008006" key="7">
    <source>
        <dbReference type="Google" id="ProtNLM"/>
    </source>
</evidence>
<feature type="transmembrane region" description="Helical" evidence="1">
    <location>
        <begin position="111"/>
        <end position="131"/>
    </location>
</feature>
<keyword evidence="1" id="KW-0812">Transmembrane</keyword>
<dbReference type="PROSITE" id="PS50112">
    <property type="entry name" value="PAS"/>
    <property type="match status" value="1"/>
</dbReference>
<dbReference type="Pfam" id="PF08448">
    <property type="entry name" value="PAS_4"/>
    <property type="match status" value="1"/>
</dbReference>
<accession>A0ABP5U6S4</accession>
<dbReference type="InterPro" id="IPR052155">
    <property type="entry name" value="Biofilm_reg_signaling"/>
</dbReference>
<dbReference type="PROSITE" id="PS50887">
    <property type="entry name" value="GGDEF"/>
    <property type="match status" value="1"/>
</dbReference>
<feature type="transmembrane region" description="Helical" evidence="1">
    <location>
        <begin position="76"/>
        <end position="99"/>
    </location>
</feature>
<name>A0ABP5U6S4_9ACTN</name>
<dbReference type="InterPro" id="IPR000700">
    <property type="entry name" value="PAS-assoc_C"/>
</dbReference>
<dbReference type="SUPFAM" id="SSF55073">
    <property type="entry name" value="Nucleotide cyclase"/>
    <property type="match status" value="1"/>
</dbReference>
<feature type="domain" description="PAS" evidence="2">
    <location>
        <begin position="343"/>
        <end position="413"/>
    </location>
</feature>
<dbReference type="Gene3D" id="3.30.70.270">
    <property type="match status" value="1"/>
</dbReference>
<keyword evidence="6" id="KW-1185">Reference proteome</keyword>
<organism evidence="5 6">
    <name type="scientific">Dactylosporangium salmoneum</name>
    <dbReference type="NCBI Taxonomy" id="53361"/>
    <lineage>
        <taxon>Bacteria</taxon>
        <taxon>Bacillati</taxon>
        <taxon>Actinomycetota</taxon>
        <taxon>Actinomycetes</taxon>
        <taxon>Micromonosporales</taxon>
        <taxon>Micromonosporaceae</taxon>
        <taxon>Dactylosporangium</taxon>
    </lineage>
</organism>
<feature type="transmembrane region" description="Helical" evidence="1">
    <location>
        <begin position="45"/>
        <end position="64"/>
    </location>
</feature>
<dbReference type="CDD" id="cd01949">
    <property type="entry name" value="GGDEF"/>
    <property type="match status" value="1"/>
</dbReference>
<gene>
    <name evidence="5" type="ORF">GCM10010170_069550</name>
</gene>
<evidence type="ECO:0000259" key="4">
    <source>
        <dbReference type="PROSITE" id="PS50887"/>
    </source>
</evidence>
<dbReference type="SMART" id="SM00091">
    <property type="entry name" value="PAS"/>
    <property type="match status" value="1"/>
</dbReference>
<dbReference type="RefSeq" id="WP_344616829.1">
    <property type="nucleotide sequence ID" value="NZ_BAAARV010000068.1"/>
</dbReference>
<dbReference type="PANTHER" id="PTHR44757">
    <property type="entry name" value="DIGUANYLATE CYCLASE DGCP"/>
    <property type="match status" value="1"/>
</dbReference>
<dbReference type="InterPro" id="IPR035965">
    <property type="entry name" value="PAS-like_dom_sf"/>
</dbReference>
<dbReference type="SUPFAM" id="SSF55785">
    <property type="entry name" value="PYP-like sensor domain (PAS domain)"/>
    <property type="match status" value="1"/>
</dbReference>
<feature type="transmembrane region" description="Helical" evidence="1">
    <location>
        <begin position="302"/>
        <end position="321"/>
    </location>
</feature>
<proteinExistence type="predicted"/>
<dbReference type="EMBL" id="BAAARV010000068">
    <property type="protein sequence ID" value="GAA2369250.1"/>
    <property type="molecule type" value="Genomic_DNA"/>
</dbReference>
<feature type="transmembrane region" description="Helical" evidence="1">
    <location>
        <begin position="275"/>
        <end position="296"/>
    </location>
</feature>
<keyword evidence="1" id="KW-1133">Transmembrane helix</keyword>